<dbReference type="InterPro" id="IPR036397">
    <property type="entry name" value="RNaseH_sf"/>
</dbReference>
<protein>
    <submittedName>
        <fullName evidence="1">V-trex-a</fullName>
    </submittedName>
</protein>
<organism evidence="1 2">
    <name type="scientific">Choristoneura murinana nucleopolyhedrovirus</name>
    <dbReference type="NCBI Taxonomy" id="1987479"/>
    <lineage>
        <taxon>Viruses</taxon>
        <taxon>Viruses incertae sedis</taxon>
        <taxon>Naldaviricetes</taxon>
        <taxon>Lefavirales</taxon>
        <taxon>Baculoviridae</taxon>
        <taxon>Alphabaculovirus</taxon>
        <taxon>Alphabaculovirus chomurinanae</taxon>
    </lineage>
</organism>
<dbReference type="EMBL" id="KF894742">
    <property type="protein sequence ID" value="AHD25521.1"/>
    <property type="molecule type" value="Genomic_DNA"/>
</dbReference>
<reference evidence="1 2" key="1">
    <citation type="journal article" date="2014" name="Genome Announc.">
        <title>Genome Sequence of an Alphabaculovirus Isolated from Choristoneura murinana.</title>
        <authorList>
            <person name="Rohrmann G.F."/>
            <person name="Erlandson M.A."/>
            <person name="Theilmann D.A."/>
        </authorList>
    </citation>
    <scope>NUCLEOTIDE SEQUENCE [LARGE SCALE GENOMIC DNA]</scope>
    <source>
        <strain evidence="1 2">Darmstadt</strain>
    </source>
</reference>
<accession>V9XTP8</accession>
<evidence type="ECO:0000313" key="2">
    <source>
        <dbReference type="Proteomes" id="UP000203482"/>
    </source>
</evidence>
<gene>
    <name evidence="1" type="ORF">chmu034</name>
</gene>
<name>V9XTP8_9ABAC</name>
<sequence length="122" mass="13821">MTQRSFPTRNCLNLTPSPIQLPLSCSTTTMTTTIALKCTCVVIAYTELLYKELAAYYIFSSLLNMASIETYVFLDLQTTGMPEYENNKTQITELGLQCVTRKEERIATLGRGARLQQINYVF</sequence>
<dbReference type="Proteomes" id="UP000203482">
    <property type="component" value="Segment"/>
</dbReference>
<proteinExistence type="predicted"/>
<dbReference type="Gene3D" id="3.30.420.10">
    <property type="entry name" value="Ribonuclease H-like superfamily/Ribonuclease H"/>
    <property type="match status" value="1"/>
</dbReference>
<evidence type="ECO:0000313" key="1">
    <source>
        <dbReference type="EMBL" id="AHD25521.1"/>
    </source>
</evidence>
<dbReference type="RefSeq" id="YP_008992126.1">
    <property type="nucleotide sequence ID" value="NC_023177.1"/>
</dbReference>
<dbReference type="KEGG" id="vg:18126181"/>
<dbReference type="GO" id="GO:0003676">
    <property type="term" value="F:nucleic acid binding"/>
    <property type="evidence" value="ECO:0007669"/>
    <property type="project" value="InterPro"/>
</dbReference>
<dbReference type="GeneID" id="18126181"/>
<keyword evidence="2" id="KW-1185">Reference proteome</keyword>